<keyword evidence="12" id="KW-1185">Reference proteome</keyword>
<comment type="catalytic activity">
    <reaction evidence="7">
        <text>L-aspartate + L-glutamine + ATP + H2O = L-asparagine + L-glutamate + AMP + diphosphate + H(+)</text>
        <dbReference type="Rhea" id="RHEA:12228"/>
        <dbReference type="ChEBI" id="CHEBI:15377"/>
        <dbReference type="ChEBI" id="CHEBI:15378"/>
        <dbReference type="ChEBI" id="CHEBI:29985"/>
        <dbReference type="ChEBI" id="CHEBI:29991"/>
        <dbReference type="ChEBI" id="CHEBI:30616"/>
        <dbReference type="ChEBI" id="CHEBI:33019"/>
        <dbReference type="ChEBI" id="CHEBI:58048"/>
        <dbReference type="ChEBI" id="CHEBI:58359"/>
        <dbReference type="ChEBI" id="CHEBI:456215"/>
        <dbReference type="EC" id="6.3.5.4"/>
    </reaction>
</comment>
<reference evidence="11" key="1">
    <citation type="submission" date="2006-03" db="EMBL/GenBank/DDBJ databases">
        <title>Complete sequence of chromosome of Psychrobacter cryohalolentis K5.</title>
        <authorList>
            <consortium name="US DOE Joint Genome Institute"/>
            <person name="Copeland A."/>
            <person name="Lucas S."/>
            <person name="Lapidus A."/>
            <person name="Barry K."/>
            <person name="Detter J.C."/>
            <person name="Glavina del Rio T."/>
            <person name="Hammon N."/>
            <person name="Israni S."/>
            <person name="Dalin E."/>
            <person name="Tice H."/>
            <person name="Pitluck S."/>
            <person name="Brettin T."/>
            <person name="Bruce D."/>
            <person name="Han C."/>
            <person name="Tapia R."/>
            <person name="Sims D.R."/>
            <person name="Gilna P."/>
            <person name="Schmutz J."/>
            <person name="Larimer F."/>
            <person name="Land M."/>
            <person name="Hauser L."/>
            <person name="Kyrpides N."/>
            <person name="Kim E."/>
            <person name="Richardson P."/>
        </authorList>
    </citation>
    <scope>NUCLEOTIDE SEQUENCE</scope>
    <source>
        <strain evidence="11">K5</strain>
    </source>
</reference>
<dbReference type="CDD" id="cd00712">
    <property type="entry name" value="AsnB"/>
    <property type="match status" value="1"/>
</dbReference>
<dbReference type="AlphaFoldDB" id="Q1QD48"/>
<dbReference type="GO" id="GO:0004066">
    <property type="term" value="F:asparagine synthase (glutamine-hydrolyzing) activity"/>
    <property type="evidence" value="ECO:0007669"/>
    <property type="project" value="UniProtKB-EC"/>
</dbReference>
<evidence type="ECO:0000313" key="11">
    <source>
        <dbReference type="EMBL" id="ABE74405.1"/>
    </source>
</evidence>
<dbReference type="GO" id="GO:0005524">
    <property type="term" value="F:ATP binding"/>
    <property type="evidence" value="ECO:0007669"/>
    <property type="project" value="UniProtKB-KW"/>
</dbReference>
<protein>
    <recommendedName>
        <fullName evidence="3">asparagine synthase (glutamine-hydrolyzing)</fullName>
        <ecNumber evidence="3">6.3.5.4</ecNumber>
    </recommendedName>
</protein>
<dbReference type="EC" id="6.3.5.4" evidence="3"/>
<evidence type="ECO:0000256" key="2">
    <source>
        <dbReference type="ARBA" id="ARBA00005752"/>
    </source>
</evidence>
<evidence type="ECO:0000256" key="3">
    <source>
        <dbReference type="ARBA" id="ARBA00012737"/>
    </source>
</evidence>
<dbReference type="Pfam" id="PF13537">
    <property type="entry name" value="GATase_7"/>
    <property type="match status" value="1"/>
</dbReference>
<keyword evidence="5 9" id="KW-0067">ATP-binding</keyword>
<gene>
    <name evidence="11" type="ordered locus">Pcryo_0622</name>
</gene>
<dbReference type="InterPro" id="IPR029055">
    <property type="entry name" value="Ntn_hydrolases_N"/>
</dbReference>
<dbReference type="PANTHER" id="PTHR43284">
    <property type="entry name" value="ASPARAGINE SYNTHETASE (GLUTAMINE-HYDROLYZING)"/>
    <property type="match status" value="1"/>
</dbReference>
<keyword evidence="11" id="KW-0436">Ligase</keyword>
<dbReference type="KEGG" id="pcr:Pcryo_0622"/>
<sequence length="630" mass="71496">MCGFLGFISERNYESLLVDSLDVIKHRGPDKQLSLVQRSESYYVGLGHARLSIIDLSDEASQPFISKCGRYNLVFNGEIYNYKELRVELLALGFDFTTDSDTEVLLNAWIAWGLEALPKFIGMFSFVIFDKAAKKIVLVRDAFGIKPFFYTLPQDKRVFFGSDIRGLIKLRNTTFEPNLQRAYDYLVHGDYDSTESTFVEGVKHIMPGHYLEFSLITGNMTEPKAWWQPDLSYTSTLSFDEAKDKLRTLFLDSVKLHLRSDVPLGVALSGGVDSSAVVCAVRHLEPNTPIHTFSYIASDNRISEEVWVDLINKDIKAIEHKVVSNSAEMQKDLDNMLLMQGEPFGGTSIYAQYRVFKLAKESGITVTLDGQGADELLAGYNGYPGRRLLSILETGNFIKAKYFAKHWATFPGRSYLTPWKNLASLKLPNLLYKVAKKTTGRDSYTSGLNIDYLINKGVNFEVDRSILSKKNKGKRVREALAESIESKGLPSLLRHGDRNSMAFSIESRVPFLTLPMAEFLLSLPENYLISNKGVTKHIFREAMRGIVPDSHLDRKDKIGFETPEAEWLLSMSGAIETWINDAPEIPFINKAEVLEGFKQVILGERSFDSRVWRWVNYIRWYTLMEIATLN</sequence>
<keyword evidence="6 8" id="KW-0315">Glutamine amidotransferase</keyword>
<evidence type="ECO:0000256" key="5">
    <source>
        <dbReference type="ARBA" id="ARBA00022840"/>
    </source>
</evidence>
<comment type="similarity">
    <text evidence="2">Belongs to the asparagine synthetase family.</text>
</comment>
<dbReference type="STRING" id="335284.Pcryo_0622"/>
<keyword evidence="4 9" id="KW-0547">Nucleotide-binding</keyword>
<dbReference type="InterPro" id="IPR051786">
    <property type="entry name" value="ASN_synthetase/amidase"/>
</dbReference>
<feature type="binding site" evidence="9">
    <location>
        <position position="101"/>
    </location>
    <ligand>
        <name>L-glutamine</name>
        <dbReference type="ChEBI" id="CHEBI:58359"/>
    </ligand>
</feature>
<proteinExistence type="inferred from homology"/>
<comment type="pathway">
    <text evidence="1">Amino-acid biosynthesis; L-asparagine biosynthesis; L-asparagine from L-aspartate (L-Gln route): step 1/1.</text>
</comment>
<evidence type="ECO:0000256" key="7">
    <source>
        <dbReference type="ARBA" id="ARBA00048741"/>
    </source>
</evidence>
<feature type="active site" description="For GATase activity" evidence="8">
    <location>
        <position position="2"/>
    </location>
</feature>
<dbReference type="SUPFAM" id="SSF52402">
    <property type="entry name" value="Adenine nucleotide alpha hydrolases-like"/>
    <property type="match status" value="1"/>
</dbReference>
<dbReference type="Gene3D" id="3.60.20.10">
    <property type="entry name" value="Glutamine Phosphoribosylpyrophosphate, subunit 1, domain 1"/>
    <property type="match status" value="1"/>
</dbReference>
<keyword evidence="8" id="KW-0061">Asparagine biosynthesis</keyword>
<dbReference type="HOGENOM" id="CLU_014658_3_3_6"/>
<evidence type="ECO:0000313" key="12">
    <source>
        <dbReference type="Proteomes" id="UP000002425"/>
    </source>
</evidence>
<dbReference type="PANTHER" id="PTHR43284:SF1">
    <property type="entry name" value="ASPARAGINE SYNTHETASE"/>
    <property type="match status" value="1"/>
</dbReference>
<dbReference type="EMBL" id="CP000323">
    <property type="protein sequence ID" value="ABE74405.1"/>
    <property type="molecule type" value="Genomic_DNA"/>
</dbReference>
<evidence type="ECO:0000256" key="9">
    <source>
        <dbReference type="PIRSR" id="PIRSR001589-2"/>
    </source>
</evidence>
<dbReference type="PROSITE" id="PS51278">
    <property type="entry name" value="GATASE_TYPE_2"/>
    <property type="match status" value="1"/>
</dbReference>
<dbReference type="GO" id="GO:0006529">
    <property type="term" value="P:asparagine biosynthetic process"/>
    <property type="evidence" value="ECO:0007669"/>
    <property type="project" value="UniProtKB-KW"/>
</dbReference>
<evidence type="ECO:0000256" key="8">
    <source>
        <dbReference type="PIRSR" id="PIRSR001589-1"/>
    </source>
</evidence>
<feature type="domain" description="Glutamine amidotransferase type-2" evidence="10">
    <location>
        <begin position="2"/>
        <end position="216"/>
    </location>
</feature>
<keyword evidence="8" id="KW-0028">Amino-acid biosynthesis</keyword>
<dbReference type="InterPro" id="IPR017932">
    <property type="entry name" value="GATase_2_dom"/>
</dbReference>
<evidence type="ECO:0000256" key="6">
    <source>
        <dbReference type="ARBA" id="ARBA00022962"/>
    </source>
</evidence>
<dbReference type="eggNOG" id="COG0367">
    <property type="taxonomic scope" value="Bacteria"/>
</dbReference>
<dbReference type="Proteomes" id="UP000002425">
    <property type="component" value="Chromosome"/>
</dbReference>
<dbReference type="InterPro" id="IPR001962">
    <property type="entry name" value="Asn_synthase"/>
</dbReference>
<evidence type="ECO:0000259" key="10">
    <source>
        <dbReference type="PROSITE" id="PS51278"/>
    </source>
</evidence>
<dbReference type="SUPFAM" id="SSF56235">
    <property type="entry name" value="N-terminal nucleophile aminohydrolases (Ntn hydrolases)"/>
    <property type="match status" value="1"/>
</dbReference>
<dbReference type="InterPro" id="IPR014729">
    <property type="entry name" value="Rossmann-like_a/b/a_fold"/>
</dbReference>
<dbReference type="NCBIfam" id="TIGR01536">
    <property type="entry name" value="asn_synth_AEB"/>
    <property type="match status" value="1"/>
</dbReference>
<dbReference type="InterPro" id="IPR006426">
    <property type="entry name" value="Asn_synth_AEB"/>
</dbReference>
<evidence type="ECO:0000256" key="1">
    <source>
        <dbReference type="ARBA" id="ARBA00005187"/>
    </source>
</evidence>
<dbReference type="InterPro" id="IPR033738">
    <property type="entry name" value="AsnB_N"/>
</dbReference>
<organism evidence="11 12">
    <name type="scientific">Psychrobacter cryohalolentis (strain ATCC BAA-1226 / DSM 17306 / VKM B-2378 / K5)</name>
    <dbReference type="NCBI Taxonomy" id="335284"/>
    <lineage>
        <taxon>Bacteria</taxon>
        <taxon>Pseudomonadati</taxon>
        <taxon>Pseudomonadota</taxon>
        <taxon>Gammaproteobacteria</taxon>
        <taxon>Moraxellales</taxon>
        <taxon>Moraxellaceae</taxon>
        <taxon>Psychrobacter</taxon>
    </lineage>
</organism>
<name>Q1QD48_PSYCK</name>
<dbReference type="Gene3D" id="3.40.50.620">
    <property type="entry name" value="HUPs"/>
    <property type="match status" value="1"/>
</dbReference>
<dbReference type="RefSeq" id="WP_011512973.1">
    <property type="nucleotide sequence ID" value="NC_007969.1"/>
</dbReference>
<dbReference type="CDD" id="cd01991">
    <property type="entry name" value="Asn_synthase_B_C"/>
    <property type="match status" value="1"/>
</dbReference>
<dbReference type="PIRSF" id="PIRSF001589">
    <property type="entry name" value="Asn_synthetase_glu-h"/>
    <property type="match status" value="1"/>
</dbReference>
<evidence type="ECO:0000256" key="4">
    <source>
        <dbReference type="ARBA" id="ARBA00022741"/>
    </source>
</evidence>
<dbReference type="Pfam" id="PF00733">
    <property type="entry name" value="Asn_synthase"/>
    <property type="match status" value="1"/>
</dbReference>
<accession>Q1QD48</accession>